<dbReference type="Gene3D" id="3.80.10.10">
    <property type="entry name" value="Ribonuclease Inhibitor"/>
    <property type="match status" value="1"/>
</dbReference>
<evidence type="ECO:0000313" key="2">
    <source>
        <dbReference type="Proteomes" id="UP000823749"/>
    </source>
</evidence>
<dbReference type="InterPro" id="IPR001611">
    <property type="entry name" value="Leu-rich_rpt"/>
</dbReference>
<dbReference type="InterPro" id="IPR044974">
    <property type="entry name" value="Disease_R_plants"/>
</dbReference>
<name>A0AAV6HK91_9ERIC</name>
<reference evidence="1 2" key="1">
    <citation type="submission" date="2020-08" db="EMBL/GenBank/DDBJ databases">
        <title>Plant Genome Project.</title>
        <authorList>
            <person name="Zhang R.-G."/>
        </authorList>
    </citation>
    <scope>NUCLEOTIDE SEQUENCE [LARGE SCALE GENOMIC DNA]</scope>
    <source>
        <strain evidence="1">WSP0</strain>
        <tissue evidence="1">Leaf</tissue>
    </source>
</reference>
<dbReference type="Pfam" id="PF13855">
    <property type="entry name" value="LRR_8"/>
    <property type="match status" value="1"/>
</dbReference>
<evidence type="ECO:0000313" key="1">
    <source>
        <dbReference type="EMBL" id="KAG5514278.1"/>
    </source>
</evidence>
<keyword evidence="2" id="KW-1185">Reference proteome</keyword>
<dbReference type="InterPro" id="IPR032675">
    <property type="entry name" value="LRR_dom_sf"/>
</dbReference>
<dbReference type="PANTHER" id="PTHR11017:SF479">
    <property type="entry name" value="DISEASE RESISTANCE PROTEIN (TIR-NBS-LRR CLASS) FAMILY"/>
    <property type="match status" value="1"/>
</dbReference>
<organism evidence="1 2">
    <name type="scientific">Rhododendron griersonianum</name>
    <dbReference type="NCBI Taxonomy" id="479676"/>
    <lineage>
        <taxon>Eukaryota</taxon>
        <taxon>Viridiplantae</taxon>
        <taxon>Streptophyta</taxon>
        <taxon>Embryophyta</taxon>
        <taxon>Tracheophyta</taxon>
        <taxon>Spermatophyta</taxon>
        <taxon>Magnoliopsida</taxon>
        <taxon>eudicotyledons</taxon>
        <taxon>Gunneridae</taxon>
        <taxon>Pentapetalae</taxon>
        <taxon>asterids</taxon>
        <taxon>Ericales</taxon>
        <taxon>Ericaceae</taxon>
        <taxon>Ericoideae</taxon>
        <taxon>Rhodoreae</taxon>
        <taxon>Rhododendron</taxon>
    </lineage>
</organism>
<dbReference type="GO" id="GO:0006952">
    <property type="term" value="P:defense response"/>
    <property type="evidence" value="ECO:0007669"/>
    <property type="project" value="InterPro"/>
</dbReference>
<proteinExistence type="predicted"/>
<dbReference type="PANTHER" id="PTHR11017">
    <property type="entry name" value="LEUCINE-RICH REPEAT-CONTAINING PROTEIN"/>
    <property type="match status" value="1"/>
</dbReference>
<comment type="caution">
    <text evidence="1">The sequence shown here is derived from an EMBL/GenBank/DDBJ whole genome shotgun (WGS) entry which is preliminary data.</text>
</comment>
<sequence>MHDLLGDMGREIVRQESVKDPGRRSRLWYHEDSHGVLEMARICNLSRVENLNLSRCDVSHLPGEIGRLISLLKLDLGGNNLLTLPDSFCNLAIVSDLDLKDCNLSHCQTELEC</sequence>
<gene>
    <name evidence="1" type="ORF">RHGRI_035622</name>
</gene>
<dbReference type="AlphaFoldDB" id="A0AAV6HK91"/>
<dbReference type="EMBL" id="JACTNZ010000013">
    <property type="protein sequence ID" value="KAG5514278.1"/>
    <property type="molecule type" value="Genomic_DNA"/>
</dbReference>
<dbReference type="SUPFAM" id="SSF52058">
    <property type="entry name" value="L domain-like"/>
    <property type="match status" value="1"/>
</dbReference>
<protein>
    <submittedName>
        <fullName evidence="1">Uncharacterized protein</fullName>
    </submittedName>
</protein>
<dbReference type="Proteomes" id="UP000823749">
    <property type="component" value="Chromosome 13"/>
</dbReference>
<accession>A0AAV6HK91</accession>